<dbReference type="AlphaFoldDB" id="A0A1H9LXW1"/>
<protein>
    <submittedName>
        <fullName evidence="1">Uncharacterized protein</fullName>
    </submittedName>
</protein>
<dbReference type="STRING" id="137733.SAMN05421767_12227"/>
<dbReference type="RefSeq" id="WP_089746810.1">
    <property type="nucleotide sequence ID" value="NZ_FOGF01000022.1"/>
</dbReference>
<accession>A0A1H9LXW1</accession>
<dbReference type="EMBL" id="FOGF01000022">
    <property type="protein sequence ID" value="SER16271.1"/>
    <property type="molecule type" value="Genomic_DNA"/>
</dbReference>
<dbReference type="OrthoDB" id="2647637at2"/>
<sequence>MKYTGKYKKMADNLREEGYDEPTIKELIQYEIERDNYLKMHDITELEAARVWQQIPEDVQRRILKNAYCVKCGSTTFTEKYNLRNNFLGIQVNGYCSKCGGRITRVVEISES</sequence>
<organism evidence="1 2">
    <name type="scientific">Granulicatella balaenopterae</name>
    <dbReference type="NCBI Taxonomy" id="137733"/>
    <lineage>
        <taxon>Bacteria</taxon>
        <taxon>Bacillati</taxon>
        <taxon>Bacillota</taxon>
        <taxon>Bacilli</taxon>
        <taxon>Lactobacillales</taxon>
        <taxon>Carnobacteriaceae</taxon>
        <taxon>Granulicatella</taxon>
    </lineage>
</organism>
<gene>
    <name evidence="1" type="ORF">SAMN05421767_12227</name>
</gene>
<keyword evidence="2" id="KW-1185">Reference proteome</keyword>
<dbReference type="Proteomes" id="UP000198556">
    <property type="component" value="Unassembled WGS sequence"/>
</dbReference>
<proteinExistence type="predicted"/>
<reference evidence="1 2" key="1">
    <citation type="submission" date="2016-10" db="EMBL/GenBank/DDBJ databases">
        <authorList>
            <person name="de Groot N.N."/>
        </authorList>
    </citation>
    <scope>NUCLEOTIDE SEQUENCE [LARGE SCALE GENOMIC DNA]</scope>
    <source>
        <strain evidence="1 2">DSM 15827</strain>
    </source>
</reference>
<evidence type="ECO:0000313" key="2">
    <source>
        <dbReference type="Proteomes" id="UP000198556"/>
    </source>
</evidence>
<name>A0A1H9LXW1_9LACT</name>
<evidence type="ECO:0000313" key="1">
    <source>
        <dbReference type="EMBL" id="SER16271.1"/>
    </source>
</evidence>